<name>A0AAD2HLJ3_9AGAR</name>
<evidence type="ECO:0000256" key="1">
    <source>
        <dbReference type="ARBA" id="ARBA00004186"/>
    </source>
</evidence>
<feature type="region of interest" description="Disordered" evidence="7">
    <location>
        <begin position="1286"/>
        <end position="1320"/>
    </location>
</feature>
<sequence length="1320" mass="142988">RVSSKVTRSIIHSGCVINLIRQPLVSTWTPSRMASDDSRLESLVGQCRSNDVDVKVDALTKLQAEFEAGIEINDPDGLIQVLKVCLRTSNQHLTTATLSALPPLLPLLVAPSAKNDEQNASSTTSNGLFVDAVILRQLLLAFLSPGGLIERLGDKDRMQVKARESIVILGGFAFRANPPASSAHTATAKSRDGKAHETPLMMFERFLRELGLASKVWKVREQSILTLVHIRRAQPQFPIRTYLTQLVEALEDTDAHVRDSARQSVVELFSGPGVSDGARADLKKELTKKNVRKTIADAVLSKLLGGSVNGSSPHSREGSENGEGAAAPGKAKEYVPPSMALASRRPTVGSATTGISRTASIQSSSSRPPSRAAALDSPSALPTPSSESPDIRPVYIASNKDLENEFAGMEKPFEGKENEHNWADRDRAIQRVRGMILGDVHVRFADTFMAHMKEFIQMSLKTLASLRTTVATNTCALYLEMCNALGVALDPFCETLFTNLLKMAGFTKKLTAQQSQASVTALIEHTSSPPRILLPLLWHGLQEKTMQTRAYCTAHTEQYLRVHGNRAKHSIEASGSLEVLEKLLKKALSDASPAVKDNARTCFWVFHSIWHERGATILGALDPSGRKQLEKACPDPEQVVVLKDFQTPKPAKKSSVAAAIAASRAKAKAIANAPPTLRHQATSTSHASAAPPRRTPSPTVSPRSSIAARPSSPLRTSSSPSTLSPKARVVSSSIVRSTSAEAVPSHHSHSPPSPSEQSSIRRRTSSPLATSTANRASTIRKALKPDPTSPSPRVKNGAVPINIRHSTLFDPIDLDDESLLLAQTVPIPHSDSESEHSVNLMSFSAAFEKYGARSPPPRTKSKSQAQSYSPEVSNALSSGSMDTIPGQPVVEDALRARAEQAESAAERLLELVDDDELQHSTIPVSLLNGSSSNPMPLAPPIKPTHAQPPATPVNRGNIMRQAALFKNSPASNGHAPASLMDVLQNQRHQTGWWLKRKKLLAQKSTATERVETDRGEELLSYITALEAGEADVGTLKKLILLAIENPAADAVSSPLSPEFNFPSSPSPFGNTSHHVPPLHSDIWAQNRSFDRLINALLAFMQPTKTEDEIEYGLIALWELNENQAAYLEGRESDLFSLLLRIRYCDNHNVLEATNTIRDALTTRIEPVYGLTTMHASLKAFNALPHPESSSESTKSSSYAFGLIALGKFVLRLPGEIAEEELPRLKSTLITALNDKGSLVVREAAAAAIIAAQLALRDETHLFALLDGLADEKKNLLTYLFDKHGARRSAGSGPSGIDKLEKEMRRLDTRTSTPPRPQATV</sequence>
<dbReference type="Pfam" id="PF12348">
    <property type="entry name" value="CLASP_N"/>
    <property type="match status" value="1"/>
</dbReference>
<feature type="domain" description="TOG" evidence="8">
    <location>
        <begin position="51"/>
        <end position="304"/>
    </location>
</feature>
<dbReference type="GO" id="GO:1990023">
    <property type="term" value="C:mitotic spindle midzone"/>
    <property type="evidence" value="ECO:0007669"/>
    <property type="project" value="TreeGrafter"/>
</dbReference>
<keyword evidence="5" id="KW-0131">Cell cycle</keyword>
<evidence type="ECO:0000256" key="7">
    <source>
        <dbReference type="SAM" id="MobiDB-lite"/>
    </source>
</evidence>
<dbReference type="SMART" id="SM01349">
    <property type="entry name" value="TOG"/>
    <property type="match status" value="2"/>
</dbReference>
<reference evidence="9" key="1">
    <citation type="submission" date="2023-11" db="EMBL/GenBank/DDBJ databases">
        <authorList>
            <person name="De Vega J J."/>
            <person name="De Vega J J."/>
        </authorList>
    </citation>
    <scope>NUCLEOTIDE SEQUENCE</scope>
</reference>
<dbReference type="Gene3D" id="1.25.10.10">
    <property type="entry name" value="Leucine-rich Repeat Variant"/>
    <property type="match status" value="2"/>
</dbReference>
<dbReference type="InterPro" id="IPR016024">
    <property type="entry name" value="ARM-type_fold"/>
</dbReference>
<evidence type="ECO:0000259" key="8">
    <source>
        <dbReference type="SMART" id="SM01349"/>
    </source>
</evidence>
<comment type="caution">
    <text evidence="9">The sequence shown here is derived from an EMBL/GenBank/DDBJ whole genome shotgun (WGS) entry which is preliminary data.</text>
</comment>
<feature type="coiled-coil region" evidence="6">
    <location>
        <begin position="891"/>
        <end position="918"/>
    </location>
</feature>
<feature type="compositionally biased region" description="Polar residues" evidence="7">
    <location>
        <begin position="765"/>
        <end position="777"/>
    </location>
</feature>
<accession>A0AAD2HLJ3</accession>
<dbReference type="Proteomes" id="UP001295794">
    <property type="component" value="Unassembled WGS sequence"/>
</dbReference>
<evidence type="ECO:0000313" key="9">
    <source>
        <dbReference type="EMBL" id="CAK5276017.1"/>
    </source>
</evidence>
<feature type="compositionally biased region" description="Low complexity" evidence="7">
    <location>
        <begin position="355"/>
        <end position="386"/>
    </location>
</feature>
<feature type="compositionally biased region" description="Polar residues" evidence="7">
    <location>
        <begin position="862"/>
        <end position="881"/>
    </location>
</feature>
<proteinExistence type="inferred from homology"/>
<comment type="subcellular location">
    <subcellularLocation>
        <location evidence="1">Cytoplasm</location>
        <location evidence="1">Cytoskeleton</location>
        <location evidence="1">Spindle</location>
    </subcellularLocation>
</comment>
<dbReference type="PANTHER" id="PTHR21567:SF9">
    <property type="entry name" value="CLIP-ASSOCIATING PROTEIN"/>
    <property type="match status" value="1"/>
</dbReference>
<dbReference type="GO" id="GO:0005881">
    <property type="term" value="C:cytoplasmic microtubule"/>
    <property type="evidence" value="ECO:0007669"/>
    <property type="project" value="TreeGrafter"/>
</dbReference>
<dbReference type="GO" id="GO:0005876">
    <property type="term" value="C:spindle microtubule"/>
    <property type="evidence" value="ECO:0007669"/>
    <property type="project" value="TreeGrafter"/>
</dbReference>
<feature type="region of interest" description="Disordered" evidence="7">
    <location>
        <begin position="850"/>
        <end position="886"/>
    </location>
</feature>
<evidence type="ECO:0000256" key="5">
    <source>
        <dbReference type="ARBA" id="ARBA00022776"/>
    </source>
</evidence>
<keyword evidence="6" id="KW-0175">Coiled coil</keyword>
<dbReference type="InterPro" id="IPR034085">
    <property type="entry name" value="TOG"/>
</dbReference>
<evidence type="ECO:0000256" key="3">
    <source>
        <dbReference type="ARBA" id="ARBA00022618"/>
    </source>
</evidence>
<feature type="region of interest" description="Disordered" evidence="7">
    <location>
        <begin position="672"/>
        <end position="798"/>
    </location>
</feature>
<dbReference type="InterPro" id="IPR024395">
    <property type="entry name" value="CLASP_N_dom"/>
</dbReference>
<feature type="compositionally biased region" description="Low complexity" evidence="7">
    <location>
        <begin position="672"/>
        <end position="739"/>
    </location>
</feature>
<evidence type="ECO:0000256" key="6">
    <source>
        <dbReference type="SAM" id="Coils"/>
    </source>
</evidence>
<keyword evidence="10" id="KW-1185">Reference proteome</keyword>
<evidence type="ECO:0000256" key="2">
    <source>
        <dbReference type="ARBA" id="ARBA00009549"/>
    </source>
</evidence>
<dbReference type="GO" id="GO:0005815">
    <property type="term" value="C:microtubule organizing center"/>
    <property type="evidence" value="ECO:0007669"/>
    <property type="project" value="TreeGrafter"/>
</dbReference>
<comment type="similarity">
    <text evidence="2">Belongs to the CLASP family.</text>
</comment>
<dbReference type="EMBL" id="CAVNYO010000405">
    <property type="protein sequence ID" value="CAK5276017.1"/>
    <property type="molecule type" value="Genomic_DNA"/>
</dbReference>
<dbReference type="PANTHER" id="PTHR21567">
    <property type="entry name" value="CLASP"/>
    <property type="match status" value="1"/>
</dbReference>
<organism evidence="9 10">
    <name type="scientific">Mycena citricolor</name>
    <dbReference type="NCBI Taxonomy" id="2018698"/>
    <lineage>
        <taxon>Eukaryota</taxon>
        <taxon>Fungi</taxon>
        <taxon>Dikarya</taxon>
        <taxon>Basidiomycota</taxon>
        <taxon>Agaricomycotina</taxon>
        <taxon>Agaricomycetes</taxon>
        <taxon>Agaricomycetidae</taxon>
        <taxon>Agaricales</taxon>
        <taxon>Marasmiineae</taxon>
        <taxon>Mycenaceae</taxon>
        <taxon>Mycena</taxon>
    </lineage>
</organism>
<evidence type="ECO:0000313" key="10">
    <source>
        <dbReference type="Proteomes" id="UP001295794"/>
    </source>
</evidence>
<feature type="non-terminal residue" evidence="9">
    <location>
        <position position="1320"/>
    </location>
</feature>
<dbReference type="GO" id="GO:0090307">
    <property type="term" value="P:mitotic spindle assembly"/>
    <property type="evidence" value="ECO:0007669"/>
    <property type="project" value="TreeGrafter"/>
</dbReference>
<feature type="domain" description="TOG" evidence="8">
    <location>
        <begin position="401"/>
        <end position="642"/>
    </location>
</feature>
<keyword evidence="3" id="KW-0132">Cell division</keyword>
<keyword evidence="5" id="KW-0498">Mitosis</keyword>
<feature type="compositionally biased region" description="Basic and acidic residues" evidence="7">
    <location>
        <begin position="1297"/>
        <end position="1308"/>
    </location>
</feature>
<dbReference type="GO" id="GO:0008017">
    <property type="term" value="F:microtubule binding"/>
    <property type="evidence" value="ECO:0007669"/>
    <property type="project" value="TreeGrafter"/>
</dbReference>
<evidence type="ECO:0000256" key="4">
    <source>
        <dbReference type="ARBA" id="ARBA00022701"/>
    </source>
</evidence>
<protein>
    <recommendedName>
        <fullName evidence="8">TOG domain-containing protein</fullName>
    </recommendedName>
</protein>
<gene>
    <name evidence="9" type="ORF">MYCIT1_LOCUS24143</name>
</gene>
<dbReference type="InterPro" id="IPR011989">
    <property type="entry name" value="ARM-like"/>
</dbReference>
<feature type="region of interest" description="Disordered" evidence="7">
    <location>
        <begin position="306"/>
        <end position="393"/>
    </location>
</feature>
<dbReference type="SUPFAM" id="SSF48371">
    <property type="entry name" value="ARM repeat"/>
    <property type="match status" value="1"/>
</dbReference>
<keyword evidence="4" id="KW-0493">Microtubule</keyword>
<dbReference type="GO" id="GO:0051301">
    <property type="term" value="P:cell division"/>
    <property type="evidence" value="ECO:0007669"/>
    <property type="project" value="UniProtKB-KW"/>
</dbReference>